<dbReference type="AlphaFoldDB" id="A0A0B0NCC4"/>
<comment type="caution">
    <text evidence="1">The sequence shown here is derived from an EMBL/GenBank/DDBJ whole genome shotgun (WGS) entry which is preliminary data.</text>
</comment>
<accession>A0A0B0NCC4</accession>
<sequence>MIYFITHKEQQKTRRCKLLHLLNTQA</sequence>
<gene>
    <name evidence="1" type="ORF">F383_35438</name>
</gene>
<dbReference type="Proteomes" id="UP000032142">
    <property type="component" value="Unassembled WGS sequence"/>
</dbReference>
<organism evidence="1 2">
    <name type="scientific">Gossypium arboreum</name>
    <name type="common">Tree cotton</name>
    <name type="synonym">Gossypium nanking</name>
    <dbReference type="NCBI Taxonomy" id="29729"/>
    <lineage>
        <taxon>Eukaryota</taxon>
        <taxon>Viridiplantae</taxon>
        <taxon>Streptophyta</taxon>
        <taxon>Embryophyta</taxon>
        <taxon>Tracheophyta</taxon>
        <taxon>Spermatophyta</taxon>
        <taxon>Magnoliopsida</taxon>
        <taxon>eudicotyledons</taxon>
        <taxon>Gunneridae</taxon>
        <taxon>Pentapetalae</taxon>
        <taxon>rosids</taxon>
        <taxon>malvids</taxon>
        <taxon>Malvales</taxon>
        <taxon>Malvaceae</taxon>
        <taxon>Malvoideae</taxon>
        <taxon>Gossypium</taxon>
    </lineage>
</organism>
<evidence type="ECO:0000313" key="2">
    <source>
        <dbReference type="Proteomes" id="UP000032142"/>
    </source>
</evidence>
<evidence type="ECO:0000313" key="1">
    <source>
        <dbReference type="EMBL" id="KHG08706.1"/>
    </source>
</evidence>
<name>A0A0B0NCC4_GOSAR</name>
<protein>
    <submittedName>
        <fullName evidence="1">Uncharacterized protein</fullName>
    </submittedName>
</protein>
<dbReference type="EMBL" id="JRRC01506587">
    <property type="protein sequence ID" value="KHG08706.1"/>
    <property type="molecule type" value="Genomic_DNA"/>
</dbReference>
<keyword evidence="2" id="KW-1185">Reference proteome</keyword>
<reference evidence="2" key="1">
    <citation type="submission" date="2014-09" db="EMBL/GenBank/DDBJ databases">
        <authorList>
            <person name="Mudge J."/>
            <person name="Ramaraj T."/>
            <person name="Lindquist I.E."/>
            <person name="Bharti A.K."/>
            <person name="Sundararajan A."/>
            <person name="Cameron C.T."/>
            <person name="Woodward J.E."/>
            <person name="May G.D."/>
            <person name="Brubaker C."/>
            <person name="Broadhvest J."/>
            <person name="Wilkins T.A."/>
        </authorList>
    </citation>
    <scope>NUCLEOTIDE SEQUENCE</scope>
    <source>
        <strain evidence="2">cv. AKA8401</strain>
    </source>
</reference>
<proteinExistence type="predicted"/>